<gene>
    <name evidence="8" type="primary">LOC116308804</name>
</gene>
<dbReference type="GeneID" id="116308804"/>
<accession>A0A6P8JFS6</accession>
<dbReference type="InParanoid" id="A0A6P8JFS6"/>
<keyword evidence="7" id="KW-1185">Reference proteome</keyword>
<reference evidence="8" key="1">
    <citation type="submission" date="2025-08" db="UniProtKB">
        <authorList>
            <consortium name="RefSeq"/>
        </authorList>
    </citation>
    <scope>IDENTIFICATION</scope>
    <source>
        <tissue evidence="8">Tentacle</tissue>
    </source>
</reference>
<evidence type="ECO:0000256" key="5">
    <source>
        <dbReference type="ARBA" id="ARBA00023136"/>
    </source>
</evidence>
<keyword evidence="4 6" id="KW-1133">Transmembrane helix</keyword>
<evidence type="ECO:0000256" key="6">
    <source>
        <dbReference type="SAM" id="Phobius"/>
    </source>
</evidence>
<keyword evidence="5 6" id="KW-0472">Membrane</keyword>
<dbReference type="InterPro" id="IPR026572">
    <property type="entry name" value="TMEM267"/>
</dbReference>
<organism evidence="7 8">
    <name type="scientific">Actinia tenebrosa</name>
    <name type="common">Australian red waratah sea anemone</name>
    <dbReference type="NCBI Taxonomy" id="6105"/>
    <lineage>
        <taxon>Eukaryota</taxon>
        <taxon>Metazoa</taxon>
        <taxon>Cnidaria</taxon>
        <taxon>Anthozoa</taxon>
        <taxon>Hexacorallia</taxon>
        <taxon>Actiniaria</taxon>
        <taxon>Actiniidae</taxon>
        <taxon>Actinia</taxon>
    </lineage>
</organism>
<dbReference type="PANTHER" id="PTHR13628">
    <property type="entry name" value="TRANSMEMBRANE PROTEIN 267"/>
    <property type="match status" value="1"/>
</dbReference>
<keyword evidence="3 6" id="KW-0812">Transmembrane</keyword>
<evidence type="ECO:0000256" key="4">
    <source>
        <dbReference type="ARBA" id="ARBA00022989"/>
    </source>
</evidence>
<dbReference type="GO" id="GO:0016020">
    <property type="term" value="C:membrane"/>
    <property type="evidence" value="ECO:0007669"/>
    <property type="project" value="UniProtKB-SubCell"/>
</dbReference>
<name>A0A6P8JFS6_ACTTE</name>
<comment type="subcellular location">
    <subcellularLocation>
        <location evidence="1">Membrane</location>
        <topology evidence="1">Multi-pass membrane protein</topology>
    </subcellularLocation>
</comment>
<proteinExistence type="predicted"/>
<dbReference type="RefSeq" id="XP_031575160.1">
    <property type="nucleotide sequence ID" value="XM_031719300.1"/>
</dbReference>
<feature type="transmembrane region" description="Helical" evidence="6">
    <location>
        <begin position="37"/>
        <end position="59"/>
    </location>
</feature>
<dbReference type="KEGG" id="aten:116308804"/>
<evidence type="ECO:0000313" key="8">
    <source>
        <dbReference type="RefSeq" id="XP_031575160.1"/>
    </source>
</evidence>
<sequence length="235" mass="26447">MLSFAIKGFQRLSGCLWRSIFTMWDAITYGITKSMFILQYIFLGLICVTIDYLLTLPIIDNRDFSRAMVDNMGHALIGGVSWITVVGIHRKGILQAIGCAVMSSLIDVDHFVMARSLHLKNAVSLPHRPPLHATTILPFVVPILQVWCAQNIPCLHHLPYMFIVAVLSHHLRDAYRRGLWFWPMGSTPPLPYWVYLSCVVILPVIVRDAIEAIEKLPVSELGTDGLQGKAIQEQV</sequence>
<evidence type="ECO:0000313" key="7">
    <source>
        <dbReference type="Proteomes" id="UP000515163"/>
    </source>
</evidence>
<evidence type="ECO:0000256" key="3">
    <source>
        <dbReference type="ARBA" id="ARBA00022692"/>
    </source>
</evidence>
<evidence type="ECO:0000256" key="2">
    <source>
        <dbReference type="ARBA" id="ARBA00013977"/>
    </source>
</evidence>
<dbReference type="OrthoDB" id="10014558at2759"/>
<protein>
    <recommendedName>
        <fullName evidence="2">Transmembrane protein 267</fullName>
    </recommendedName>
</protein>
<dbReference type="Proteomes" id="UP000515163">
    <property type="component" value="Unplaced"/>
</dbReference>
<evidence type="ECO:0000256" key="1">
    <source>
        <dbReference type="ARBA" id="ARBA00004141"/>
    </source>
</evidence>
<dbReference type="AlphaFoldDB" id="A0A6P8JFS6"/>
<dbReference type="PANTHER" id="PTHR13628:SF1">
    <property type="entry name" value="TRANSMEMBRANE PROTEIN 267"/>
    <property type="match status" value="1"/>
</dbReference>
<dbReference type="FunCoup" id="A0A6P8JFS6">
    <property type="interactions" value="672"/>
</dbReference>